<dbReference type="SUPFAM" id="SSF89447">
    <property type="entry name" value="AbrB/MazE/MraZ-like"/>
    <property type="match status" value="1"/>
</dbReference>
<name>M0ETJ9_9EURY</name>
<dbReference type="InterPro" id="IPR007159">
    <property type="entry name" value="SpoVT-AbrB_dom"/>
</dbReference>
<dbReference type="Proteomes" id="UP000011509">
    <property type="component" value="Unassembled WGS sequence"/>
</dbReference>
<dbReference type="InterPro" id="IPR052975">
    <property type="entry name" value="Repressor-like_regulatory"/>
</dbReference>
<dbReference type="Pfam" id="PF04014">
    <property type="entry name" value="MazE_antitoxin"/>
    <property type="match status" value="1"/>
</dbReference>
<proteinExistence type="predicted"/>
<evidence type="ECO:0000259" key="2">
    <source>
        <dbReference type="PROSITE" id="PS51740"/>
    </source>
</evidence>
<evidence type="ECO:0000313" key="3">
    <source>
        <dbReference type="EMBL" id="ELZ51106.1"/>
    </source>
</evidence>
<evidence type="ECO:0000313" key="4">
    <source>
        <dbReference type="Proteomes" id="UP000011509"/>
    </source>
</evidence>
<dbReference type="PANTHER" id="PTHR34860:SF6">
    <property type="entry name" value="REPRESSOR-LIKE PROTEIN SSO7C3"/>
    <property type="match status" value="1"/>
</dbReference>
<dbReference type="PROSITE" id="PS51740">
    <property type="entry name" value="SPOVT_ABRB"/>
    <property type="match status" value="1"/>
</dbReference>
<dbReference type="PATRIC" id="fig|1227466.3.peg.296"/>
<dbReference type="STRING" id="1227466.C464_01461"/>
<accession>M0ETJ9</accession>
<keyword evidence="4" id="KW-1185">Reference proteome</keyword>
<evidence type="ECO:0000256" key="1">
    <source>
        <dbReference type="SAM" id="MobiDB-lite"/>
    </source>
</evidence>
<reference evidence="3 4" key="1">
    <citation type="journal article" date="2014" name="PLoS Genet.">
        <title>Phylogenetically driven sequencing of extremely halophilic archaea reveals strategies for static and dynamic osmo-response.</title>
        <authorList>
            <person name="Becker E.A."/>
            <person name="Seitzer P.M."/>
            <person name="Tritt A."/>
            <person name="Larsen D."/>
            <person name="Krusor M."/>
            <person name="Yao A.I."/>
            <person name="Wu D."/>
            <person name="Madern D."/>
            <person name="Eisen J.A."/>
            <person name="Darling A.E."/>
            <person name="Facciotti M.T."/>
        </authorList>
    </citation>
    <scope>NUCLEOTIDE SEQUENCE [LARGE SCALE GENOMIC DNA]</scope>
    <source>
        <strain evidence="3 4">DSM 10284</strain>
    </source>
</reference>
<dbReference type="AlphaFoldDB" id="M0ETJ9"/>
<dbReference type="SMART" id="SM00966">
    <property type="entry name" value="SpoVT_AbrB"/>
    <property type="match status" value="1"/>
</dbReference>
<dbReference type="EMBL" id="AOJL01000009">
    <property type="protein sequence ID" value="ELZ51106.1"/>
    <property type="molecule type" value="Genomic_DNA"/>
</dbReference>
<feature type="domain" description="SpoVT-AbrB" evidence="2">
    <location>
        <begin position="6"/>
        <end position="51"/>
    </location>
</feature>
<feature type="compositionally biased region" description="Basic and acidic residues" evidence="1">
    <location>
        <begin position="80"/>
        <end position="90"/>
    </location>
</feature>
<gene>
    <name evidence="3" type="ORF">C464_01461</name>
</gene>
<dbReference type="InterPro" id="IPR037914">
    <property type="entry name" value="SpoVT-AbrB_sf"/>
</dbReference>
<dbReference type="Gene3D" id="2.10.260.10">
    <property type="match status" value="1"/>
</dbReference>
<organism evidence="3 4">
    <name type="scientific">Halorubrum coriense DSM 10284</name>
    <dbReference type="NCBI Taxonomy" id="1227466"/>
    <lineage>
        <taxon>Archaea</taxon>
        <taxon>Methanobacteriati</taxon>
        <taxon>Methanobacteriota</taxon>
        <taxon>Stenosarchaea group</taxon>
        <taxon>Halobacteria</taxon>
        <taxon>Halobacteriales</taxon>
        <taxon>Haloferacaceae</taxon>
        <taxon>Halorubrum</taxon>
    </lineage>
</organism>
<sequence length="90" mass="10184">MCMSKGERRKIGERGQVTIPKELRERFGLMGGDDVVIREEAGQLVIERAVTREELAEGYRRRAQRTGELAEQLEGISTEANDHLGDSPDW</sequence>
<protein>
    <submittedName>
        <fullName evidence="3">AbrB family transcriptional regulator</fullName>
    </submittedName>
</protein>
<dbReference type="GO" id="GO:0003677">
    <property type="term" value="F:DNA binding"/>
    <property type="evidence" value="ECO:0007669"/>
    <property type="project" value="InterPro"/>
</dbReference>
<comment type="caution">
    <text evidence="3">The sequence shown here is derived from an EMBL/GenBank/DDBJ whole genome shotgun (WGS) entry which is preliminary data.</text>
</comment>
<dbReference type="NCBIfam" id="TIGR01439">
    <property type="entry name" value="lp_hng_hel_AbrB"/>
    <property type="match status" value="1"/>
</dbReference>
<dbReference type="PANTHER" id="PTHR34860">
    <property type="entry name" value="REPRESSOR-LIKE PROTEIN SSO7C3"/>
    <property type="match status" value="1"/>
</dbReference>
<feature type="region of interest" description="Disordered" evidence="1">
    <location>
        <begin position="61"/>
        <end position="90"/>
    </location>
</feature>